<dbReference type="InterPro" id="IPR018551">
    <property type="entry name" value="DUF2007"/>
</dbReference>
<accession>A0A7C5IZJ7</accession>
<name>A0A7C5IZJ7_9GAMM</name>
<dbReference type="AlphaFoldDB" id="A0A7C5IZJ7"/>
<dbReference type="Proteomes" id="UP000886100">
    <property type="component" value="Unassembled WGS sequence"/>
</dbReference>
<evidence type="ECO:0000313" key="2">
    <source>
        <dbReference type="EMBL" id="HHH13396.1"/>
    </source>
</evidence>
<dbReference type="InterPro" id="IPR011322">
    <property type="entry name" value="N-reg_PII-like_a/b"/>
</dbReference>
<dbReference type="EMBL" id="DROM01000252">
    <property type="protein sequence ID" value="HHH13396.1"/>
    <property type="molecule type" value="Genomic_DNA"/>
</dbReference>
<evidence type="ECO:0000259" key="1">
    <source>
        <dbReference type="Pfam" id="PF09413"/>
    </source>
</evidence>
<dbReference type="Gene3D" id="3.30.70.790">
    <property type="entry name" value="UreE, C-terminal domain"/>
    <property type="match status" value="1"/>
</dbReference>
<protein>
    <submittedName>
        <fullName evidence="2">DUF2007 domain-containing protein</fullName>
    </submittedName>
</protein>
<feature type="domain" description="DUF2007" evidence="1">
    <location>
        <begin position="1"/>
        <end position="67"/>
    </location>
</feature>
<reference evidence="2" key="1">
    <citation type="journal article" date="2020" name="mSystems">
        <title>Genome- and Community-Level Interaction Insights into Carbon Utilization and Element Cycling Functions of Hydrothermarchaeota in Hydrothermal Sediment.</title>
        <authorList>
            <person name="Zhou Z."/>
            <person name="Liu Y."/>
            <person name="Xu W."/>
            <person name="Pan J."/>
            <person name="Luo Z.H."/>
            <person name="Li M."/>
        </authorList>
    </citation>
    <scope>NUCLEOTIDE SEQUENCE [LARGE SCALE GENOMIC DNA]</scope>
    <source>
        <strain evidence="2">HyVt-535</strain>
    </source>
</reference>
<proteinExistence type="predicted"/>
<organism evidence="2">
    <name type="scientific">Thiolapillus brandeum</name>
    <dbReference type="NCBI Taxonomy" id="1076588"/>
    <lineage>
        <taxon>Bacteria</taxon>
        <taxon>Pseudomonadati</taxon>
        <taxon>Pseudomonadota</taxon>
        <taxon>Gammaproteobacteria</taxon>
        <taxon>Chromatiales</taxon>
        <taxon>Sedimenticolaceae</taxon>
        <taxon>Thiolapillus</taxon>
    </lineage>
</organism>
<comment type="caution">
    <text evidence="2">The sequence shown here is derived from an EMBL/GenBank/DDBJ whole genome shotgun (WGS) entry which is preliminary data.</text>
</comment>
<sequence>MITVFHPLNSIEAHAVKILLVGEGIETRVTGDYLQGAMGELPALGTLQVQVPEADAERARALIEAWQREGDGEDDAWIPPELR</sequence>
<dbReference type="SUPFAM" id="SSF54913">
    <property type="entry name" value="GlnB-like"/>
    <property type="match status" value="1"/>
</dbReference>
<dbReference type="Pfam" id="PF09413">
    <property type="entry name" value="DUF2007"/>
    <property type="match status" value="1"/>
</dbReference>
<gene>
    <name evidence="2" type="ORF">ENJ98_04100</name>
</gene>